<dbReference type="InterPro" id="IPR036638">
    <property type="entry name" value="HLH_DNA-bd_sf"/>
</dbReference>
<feature type="region of interest" description="Disordered" evidence="9">
    <location>
        <begin position="287"/>
        <end position="310"/>
    </location>
</feature>
<keyword evidence="3" id="KW-0221">Differentiation</keyword>
<dbReference type="EMBL" id="AHAT01025269">
    <property type="status" value="NOT_ANNOTATED_CDS"/>
    <property type="molecule type" value="Genomic_DNA"/>
</dbReference>
<feature type="domain" description="BHLH" evidence="10">
    <location>
        <begin position="212"/>
        <end position="262"/>
    </location>
</feature>
<keyword evidence="12" id="KW-1185">Reference proteome</keyword>
<keyword evidence="8" id="KW-0539">Nucleus</keyword>
<reference evidence="12" key="1">
    <citation type="submission" date="2011-12" db="EMBL/GenBank/DDBJ databases">
        <title>The Draft Genome of Lepisosteus oculatus.</title>
        <authorList>
            <consortium name="The Broad Institute Genome Assembly &amp; Analysis Group"/>
            <consortium name="Computational R&amp;D Group"/>
            <consortium name="and Sequencing Platform"/>
            <person name="Di Palma F."/>
            <person name="Alfoldi J."/>
            <person name="Johnson J."/>
            <person name="Berlin A."/>
            <person name="Gnerre S."/>
            <person name="Jaffe D."/>
            <person name="MacCallum I."/>
            <person name="Young S."/>
            <person name="Walker B.J."/>
            <person name="Lander E.S."/>
            <person name="Lindblad-Toh K."/>
        </authorList>
    </citation>
    <scope>NUCLEOTIDE SEQUENCE [LARGE SCALE GENOMIC DNA]</scope>
</reference>
<dbReference type="GO" id="GO:0007283">
    <property type="term" value="P:spermatogenesis"/>
    <property type="evidence" value="ECO:0007669"/>
    <property type="project" value="UniProtKB-KW"/>
</dbReference>
<dbReference type="InterPro" id="IPR039583">
    <property type="entry name" value="TCFL5/SOLH1/2"/>
</dbReference>
<evidence type="ECO:0000256" key="7">
    <source>
        <dbReference type="ARBA" id="ARBA00023163"/>
    </source>
</evidence>
<dbReference type="AlphaFoldDB" id="W5M8F4"/>
<evidence type="ECO:0000313" key="11">
    <source>
        <dbReference type="Ensembl" id="ENSLOCP00000004662.1"/>
    </source>
</evidence>
<feature type="compositionally biased region" description="Basic residues" evidence="9">
    <location>
        <begin position="159"/>
        <end position="170"/>
    </location>
</feature>
<evidence type="ECO:0000256" key="9">
    <source>
        <dbReference type="SAM" id="MobiDB-lite"/>
    </source>
</evidence>
<protein>
    <submittedName>
        <fullName evidence="11">Transcription factor like 5</fullName>
    </submittedName>
</protein>
<keyword evidence="7" id="KW-0804">Transcription</keyword>
<dbReference type="Pfam" id="PF00010">
    <property type="entry name" value="HLH"/>
    <property type="match status" value="1"/>
</dbReference>
<dbReference type="InterPro" id="IPR011598">
    <property type="entry name" value="bHLH_dom"/>
</dbReference>
<evidence type="ECO:0000313" key="12">
    <source>
        <dbReference type="Proteomes" id="UP000018468"/>
    </source>
</evidence>
<dbReference type="EMBL" id="AHAT01025270">
    <property type="status" value="NOT_ANNOTATED_CDS"/>
    <property type="molecule type" value="Genomic_DNA"/>
</dbReference>
<dbReference type="PANTHER" id="PTHR15402:SF2">
    <property type="entry name" value="TRANSCRIPTION FACTOR LIKE 5"/>
    <property type="match status" value="1"/>
</dbReference>
<dbReference type="PROSITE" id="PS50888">
    <property type="entry name" value="BHLH"/>
    <property type="match status" value="1"/>
</dbReference>
<dbReference type="SMART" id="SM00353">
    <property type="entry name" value="HLH"/>
    <property type="match status" value="1"/>
</dbReference>
<dbReference type="STRING" id="7918.ENSLOCP00000004662"/>
<dbReference type="GO" id="GO:0030154">
    <property type="term" value="P:cell differentiation"/>
    <property type="evidence" value="ECO:0007669"/>
    <property type="project" value="UniProtKB-KW"/>
</dbReference>
<dbReference type="GO" id="GO:0046983">
    <property type="term" value="F:protein dimerization activity"/>
    <property type="evidence" value="ECO:0007669"/>
    <property type="project" value="InterPro"/>
</dbReference>
<dbReference type="InParanoid" id="W5M8F4"/>
<evidence type="ECO:0000256" key="1">
    <source>
        <dbReference type="ARBA" id="ARBA00004123"/>
    </source>
</evidence>
<dbReference type="PANTHER" id="PTHR15402">
    <property type="entry name" value="TRANSCRIPTION FACTOR-LIKE 5 PROTEIN"/>
    <property type="match status" value="1"/>
</dbReference>
<accession>W5M8F4</accession>
<dbReference type="GO" id="GO:0006355">
    <property type="term" value="P:regulation of DNA-templated transcription"/>
    <property type="evidence" value="ECO:0000318"/>
    <property type="project" value="GO_Central"/>
</dbReference>
<dbReference type="FunFam" id="4.10.280.10:FF:000057">
    <property type="entry name" value="transcription factor-like 5 protein-like"/>
    <property type="match status" value="1"/>
</dbReference>
<dbReference type="GO" id="GO:0000981">
    <property type="term" value="F:DNA-binding transcription factor activity, RNA polymerase II-specific"/>
    <property type="evidence" value="ECO:0000318"/>
    <property type="project" value="GO_Central"/>
</dbReference>
<keyword evidence="2" id="KW-0217">Developmental protein</keyword>
<organism evidence="11 12">
    <name type="scientific">Lepisosteus oculatus</name>
    <name type="common">Spotted gar</name>
    <dbReference type="NCBI Taxonomy" id="7918"/>
    <lineage>
        <taxon>Eukaryota</taxon>
        <taxon>Metazoa</taxon>
        <taxon>Chordata</taxon>
        <taxon>Craniata</taxon>
        <taxon>Vertebrata</taxon>
        <taxon>Euteleostomi</taxon>
        <taxon>Actinopterygii</taxon>
        <taxon>Neopterygii</taxon>
        <taxon>Holostei</taxon>
        <taxon>Semionotiformes</taxon>
        <taxon>Lepisosteidae</taxon>
        <taxon>Lepisosteus</taxon>
    </lineage>
</organism>
<dbReference type="Proteomes" id="UP000018468">
    <property type="component" value="Linkage group LG18"/>
</dbReference>
<dbReference type="Bgee" id="ENSLOCG00000003908">
    <property type="expression patterns" value="Expressed in testis and 2 other cell types or tissues"/>
</dbReference>
<evidence type="ECO:0000256" key="4">
    <source>
        <dbReference type="ARBA" id="ARBA00022871"/>
    </source>
</evidence>
<evidence type="ECO:0000259" key="10">
    <source>
        <dbReference type="PROSITE" id="PS50888"/>
    </source>
</evidence>
<dbReference type="Gene3D" id="4.10.280.10">
    <property type="entry name" value="Helix-loop-helix DNA-binding domain"/>
    <property type="match status" value="1"/>
</dbReference>
<reference evidence="11" key="3">
    <citation type="submission" date="2025-09" db="UniProtKB">
        <authorList>
            <consortium name="Ensembl"/>
        </authorList>
    </citation>
    <scope>IDENTIFICATION</scope>
</reference>
<evidence type="ECO:0000256" key="2">
    <source>
        <dbReference type="ARBA" id="ARBA00022473"/>
    </source>
</evidence>
<evidence type="ECO:0000256" key="6">
    <source>
        <dbReference type="ARBA" id="ARBA00023125"/>
    </source>
</evidence>
<evidence type="ECO:0000256" key="3">
    <source>
        <dbReference type="ARBA" id="ARBA00022782"/>
    </source>
</evidence>
<dbReference type="HOGENOM" id="CLU_867537_0_0_1"/>
<dbReference type="SUPFAM" id="SSF47459">
    <property type="entry name" value="HLH, helix-loop-helix DNA-binding domain"/>
    <property type="match status" value="1"/>
</dbReference>
<dbReference type="GO" id="GO:0005634">
    <property type="term" value="C:nucleus"/>
    <property type="evidence" value="ECO:0000318"/>
    <property type="project" value="GO_Central"/>
</dbReference>
<dbReference type="GO" id="GO:0000978">
    <property type="term" value="F:RNA polymerase II cis-regulatory region sequence-specific DNA binding"/>
    <property type="evidence" value="ECO:0000318"/>
    <property type="project" value="GO_Central"/>
</dbReference>
<dbReference type="eggNOG" id="ENOG502QVQ5">
    <property type="taxonomic scope" value="Eukaryota"/>
</dbReference>
<dbReference type="GeneTree" id="ENSGT00390000002821"/>
<evidence type="ECO:0000256" key="8">
    <source>
        <dbReference type="ARBA" id="ARBA00023242"/>
    </source>
</evidence>
<proteinExistence type="predicted"/>
<keyword evidence="4" id="KW-0744">Spermatogenesis</keyword>
<comment type="subcellular location">
    <subcellularLocation>
        <location evidence="1">Nucleus</location>
    </subcellularLocation>
</comment>
<keyword evidence="5" id="KW-0805">Transcription regulation</keyword>
<feature type="region of interest" description="Disordered" evidence="9">
    <location>
        <begin position="159"/>
        <end position="179"/>
    </location>
</feature>
<keyword evidence="6" id="KW-0238">DNA-binding</keyword>
<reference evidence="11" key="2">
    <citation type="submission" date="2025-08" db="UniProtKB">
        <authorList>
            <consortium name="Ensembl"/>
        </authorList>
    </citation>
    <scope>IDENTIFICATION</scope>
</reference>
<sequence length="310" mass="34718">GPEDASETRPNPPARVCLEKRFGCSPCDISRRPETQAPSGALSNFLSGLHHPAELLGVSKGLKLGRTKLAPRPVPIELTYPLYGASLCNSAENTGTSAQSIGSFSQFLESAKHQELIPRNFTFSYQQDTESFEPTVLTQTKSLAEQVWVNQEEKEILQARRRASSRRSRARGQQAASERRALSDIQNVLAAPGGEAADGTLRKSRGYRENSLRRERHNSMERDRRRRIRICCDELNILVPFCTPETDKATTLQWTTAFLKYIDEVHGDSLRKEFENAFCGKTGKRLKPGLTEQHMPHEESPLSSVPVEQK</sequence>
<evidence type="ECO:0000256" key="5">
    <source>
        <dbReference type="ARBA" id="ARBA00023015"/>
    </source>
</evidence>
<name>W5M8F4_LEPOC</name>
<dbReference type="Ensembl" id="ENSLOCT00000004670.1">
    <property type="protein sequence ID" value="ENSLOCP00000004662.1"/>
    <property type="gene ID" value="ENSLOCG00000003908.1"/>
</dbReference>